<reference evidence="1 2" key="1">
    <citation type="submission" date="2016-11" db="EMBL/GenBank/DDBJ databases">
        <authorList>
            <person name="Jaros S."/>
            <person name="Januszkiewicz K."/>
            <person name="Wedrychowicz H."/>
        </authorList>
    </citation>
    <scope>NUCLEOTIDE SEQUENCE [LARGE SCALE GENOMIC DNA]</scope>
    <source>
        <strain evidence="1 2">DSM 25660</strain>
    </source>
</reference>
<dbReference type="RefSeq" id="WP_073365029.1">
    <property type="nucleotide sequence ID" value="NZ_FQVQ01000017.1"/>
</dbReference>
<dbReference type="Proteomes" id="UP000184147">
    <property type="component" value="Unassembled WGS sequence"/>
</dbReference>
<accession>A0A1M5E487</accession>
<evidence type="ECO:0000313" key="2">
    <source>
        <dbReference type="Proteomes" id="UP000184147"/>
    </source>
</evidence>
<sequence>MTDIELKLILSRLRNYCLESRCRENSENKMSLFFLNVIEISCGLTELGISQGREITKDERYWFEGSYHMNFWDSDVETELYTPLCREVEKRNWFRKSILQKIKDKM</sequence>
<proteinExistence type="predicted"/>
<dbReference type="EMBL" id="FQVQ01000017">
    <property type="protein sequence ID" value="SHF74033.1"/>
    <property type="molecule type" value="Genomic_DNA"/>
</dbReference>
<protein>
    <submittedName>
        <fullName evidence="1">Uncharacterized protein</fullName>
    </submittedName>
</protein>
<dbReference type="STRING" id="1124188.SAMN05444377_11758"/>
<evidence type="ECO:0000313" key="1">
    <source>
        <dbReference type="EMBL" id="SHF74033.1"/>
    </source>
</evidence>
<name>A0A1M5E487_9FLAO</name>
<dbReference type="OrthoDB" id="9891434at2"/>
<organism evidence="1 2">
    <name type="scientific">Flavobacterium fontis</name>
    <dbReference type="NCBI Taxonomy" id="1124188"/>
    <lineage>
        <taxon>Bacteria</taxon>
        <taxon>Pseudomonadati</taxon>
        <taxon>Bacteroidota</taxon>
        <taxon>Flavobacteriia</taxon>
        <taxon>Flavobacteriales</taxon>
        <taxon>Flavobacteriaceae</taxon>
        <taxon>Flavobacterium</taxon>
    </lineage>
</organism>
<gene>
    <name evidence="1" type="ORF">SAMN05444377_11758</name>
</gene>
<dbReference type="AlphaFoldDB" id="A0A1M5E487"/>
<keyword evidence="2" id="KW-1185">Reference proteome</keyword>